<dbReference type="GO" id="GO:0046872">
    <property type="term" value="F:metal ion binding"/>
    <property type="evidence" value="ECO:0007669"/>
    <property type="project" value="UniProtKB-KW"/>
</dbReference>
<feature type="domain" description="Peptidase M20 dimerisation" evidence="6">
    <location>
        <begin position="237"/>
        <end position="382"/>
    </location>
</feature>
<keyword evidence="2" id="KW-0645">Protease</keyword>
<comment type="similarity">
    <text evidence="1">Belongs to the peptidase M20A family.</text>
</comment>
<dbReference type="InterPro" id="IPR011650">
    <property type="entry name" value="Peptidase_M20_dimer"/>
</dbReference>
<evidence type="ECO:0000256" key="1">
    <source>
        <dbReference type="ARBA" id="ARBA00006247"/>
    </source>
</evidence>
<evidence type="ECO:0000256" key="5">
    <source>
        <dbReference type="ARBA" id="ARBA00022833"/>
    </source>
</evidence>
<dbReference type="PROSITE" id="PS00758">
    <property type="entry name" value="ARGE_DAPE_CPG2_1"/>
    <property type="match status" value="1"/>
</dbReference>
<dbReference type="InterPro" id="IPR036264">
    <property type="entry name" value="Bact_exopeptidase_dim_dom"/>
</dbReference>
<dbReference type="Gene3D" id="3.40.630.10">
    <property type="entry name" value="Zn peptidases"/>
    <property type="match status" value="1"/>
</dbReference>
<evidence type="ECO:0000256" key="4">
    <source>
        <dbReference type="ARBA" id="ARBA00022801"/>
    </source>
</evidence>
<proteinExistence type="inferred from homology"/>
<dbReference type="SUPFAM" id="SSF55031">
    <property type="entry name" value="Bacterial exopeptidase dimerisation domain"/>
    <property type="match status" value="1"/>
</dbReference>
<dbReference type="InterPro" id="IPR001261">
    <property type="entry name" value="ArgE/DapE_CS"/>
</dbReference>
<dbReference type="Pfam" id="PF01546">
    <property type="entry name" value="Peptidase_M20"/>
    <property type="match status" value="1"/>
</dbReference>
<reference evidence="7 8" key="1">
    <citation type="journal article" date="2016" name="Int. J. Syst. Evol. Microbiol.">
        <title>Pyruvatibacter mobilis gen. nov., sp. nov., a marine bacterium from the culture broth of Picochlorum sp. 122.</title>
        <authorList>
            <person name="Wang G."/>
            <person name="Tang M."/>
            <person name="Wu H."/>
            <person name="Dai S."/>
            <person name="Li T."/>
            <person name="Chen C."/>
            <person name="He H."/>
            <person name="Fan J."/>
            <person name="Xiang W."/>
            <person name="Li X."/>
        </authorList>
    </citation>
    <scope>NUCLEOTIDE SEQUENCE [LARGE SCALE GENOMIC DNA]</scope>
    <source>
        <strain evidence="7 8">GYP-11</strain>
    </source>
</reference>
<dbReference type="InterPro" id="IPR002933">
    <property type="entry name" value="Peptidase_M20"/>
</dbReference>
<dbReference type="SUPFAM" id="SSF53187">
    <property type="entry name" value="Zn-dependent exopeptidases"/>
    <property type="match status" value="1"/>
</dbReference>
<keyword evidence="5" id="KW-0862">Zinc</keyword>
<dbReference type="AlphaFoldDB" id="A0A845Q8A7"/>
<dbReference type="OrthoDB" id="9809784at2"/>
<comment type="caution">
    <text evidence="7">The sequence shown here is derived from an EMBL/GenBank/DDBJ whole genome shotgun (WGS) entry which is preliminary data.</text>
</comment>
<accession>A0A845Q8A7</accession>
<keyword evidence="3" id="KW-0479">Metal-binding</keyword>
<dbReference type="Gene3D" id="3.30.70.360">
    <property type="match status" value="1"/>
</dbReference>
<dbReference type="GeneID" id="300655793"/>
<evidence type="ECO:0000313" key="8">
    <source>
        <dbReference type="Proteomes" id="UP000470384"/>
    </source>
</evidence>
<organism evidence="7 8">
    <name type="scientific">Pyruvatibacter mobilis</name>
    <dbReference type="NCBI Taxonomy" id="1712261"/>
    <lineage>
        <taxon>Bacteria</taxon>
        <taxon>Pseudomonadati</taxon>
        <taxon>Pseudomonadota</taxon>
        <taxon>Alphaproteobacteria</taxon>
        <taxon>Hyphomicrobiales</taxon>
        <taxon>Parvibaculaceae</taxon>
        <taxon>Pyruvatibacter</taxon>
    </lineage>
</organism>
<keyword evidence="4 7" id="KW-0378">Hydrolase</keyword>
<dbReference type="Gene3D" id="1.10.150.900">
    <property type="match status" value="1"/>
</dbReference>
<dbReference type="Proteomes" id="UP000470384">
    <property type="component" value="Unassembled WGS sequence"/>
</dbReference>
<evidence type="ECO:0000256" key="2">
    <source>
        <dbReference type="ARBA" id="ARBA00022670"/>
    </source>
</evidence>
<evidence type="ECO:0000313" key="7">
    <source>
        <dbReference type="EMBL" id="NBG94883.1"/>
    </source>
</evidence>
<evidence type="ECO:0000256" key="3">
    <source>
        <dbReference type="ARBA" id="ARBA00022723"/>
    </source>
</evidence>
<dbReference type="GO" id="GO:0008233">
    <property type="term" value="F:peptidase activity"/>
    <property type="evidence" value="ECO:0007669"/>
    <property type="project" value="UniProtKB-KW"/>
</dbReference>
<evidence type="ECO:0000259" key="6">
    <source>
        <dbReference type="Pfam" id="PF07687"/>
    </source>
</evidence>
<sequence length="493" mass="52886">MKRILLAGLALILVLVTVVLVRTLMFTPPAHEARTPVALEIDRERVAQRLAEAIRFRTISRQAPDAGDIAAFEAFKAWFGDTYADALAVMRKEEVAGHTLLLTWPGTDAAAQPVLLTAHYDVVPVIPGTEEDWQHPPFAGDIVDGVVWGRGALDDKGALVAIMEAVSLLVEQGFTPRQTVYFSFGHDEEIGGEKGAAGVAALLAERGIQLDWSLDEGSFILDGLIPGVTKPVAMINVAEKGYVTLDIIAHAEGGHSSLPPQDTAVTRLARALVQLSRSPVPGGLDGVTGEAYESIARHMPFTQRMAFANQWLFGGLVESMLTRLPAGNAMLRTTTAPTMLSASIKENVLPITATATVNFRLHPRDTVEGLVEHVTRAINDERVEVVARRGTPASPVARTDTQGFNAMATATRQMLGDVVITPGLTVAGTDSKHYGKVADNAYRFHPFIVGPADISTVHGTNEKLSVDNLMLGTGFYMHLLTSLAPEAVDIQGD</sequence>
<dbReference type="EMBL" id="WXYQ01000004">
    <property type="protein sequence ID" value="NBG94883.1"/>
    <property type="molecule type" value="Genomic_DNA"/>
</dbReference>
<dbReference type="PANTHER" id="PTHR45962">
    <property type="entry name" value="N-FATTY-ACYL-AMINO ACID SYNTHASE/HYDROLASE PM20D1"/>
    <property type="match status" value="1"/>
</dbReference>
<dbReference type="PANTHER" id="PTHR45962:SF1">
    <property type="entry name" value="N-FATTY-ACYL-AMINO ACID SYNTHASE_HYDROLASE PM20D1"/>
    <property type="match status" value="1"/>
</dbReference>
<dbReference type="RefSeq" id="WP_160586945.1">
    <property type="nucleotide sequence ID" value="NZ_BMHN01000001.1"/>
</dbReference>
<dbReference type="GO" id="GO:0006508">
    <property type="term" value="P:proteolysis"/>
    <property type="evidence" value="ECO:0007669"/>
    <property type="project" value="UniProtKB-KW"/>
</dbReference>
<name>A0A845Q8A7_9HYPH</name>
<protein>
    <submittedName>
        <fullName evidence="7">M20/M25/M40 family metallo-hydrolase</fullName>
    </submittedName>
</protein>
<gene>
    <name evidence="7" type="ORF">GTQ45_03965</name>
</gene>
<keyword evidence="8" id="KW-1185">Reference proteome</keyword>
<dbReference type="InterPro" id="IPR047177">
    <property type="entry name" value="Pept_M20A"/>
</dbReference>
<dbReference type="Pfam" id="PF07687">
    <property type="entry name" value="M20_dimer"/>
    <property type="match status" value="1"/>
</dbReference>